<dbReference type="PANTHER" id="PTHR21240:SF27">
    <property type="entry name" value="2-AMINO-3-CARBOXYMUCONATE-6-SEMIALDEHYDE DECARBOXYLASE"/>
    <property type="match status" value="1"/>
</dbReference>
<evidence type="ECO:0000259" key="11">
    <source>
        <dbReference type="Pfam" id="PF04909"/>
    </source>
</evidence>
<feature type="domain" description="Amidohydrolase-related" evidence="11">
    <location>
        <begin position="23"/>
        <end position="348"/>
    </location>
</feature>
<dbReference type="InterPro" id="IPR006680">
    <property type="entry name" value="Amidohydro-rel"/>
</dbReference>
<name>A0ABQ1PIR1_9BACI</name>
<evidence type="ECO:0000256" key="6">
    <source>
        <dbReference type="ARBA" id="ARBA00022723"/>
    </source>
</evidence>
<evidence type="ECO:0000256" key="2">
    <source>
        <dbReference type="ARBA" id="ARBA00005871"/>
    </source>
</evidence>
<evidence type="ECO:0000256" key="4">
    <source>
        <dbReference type="ARBA" id="ARBA00012365"/>
    </source>
</evidence>
<evidence type="ECO:0000313" key="12">
    <source>
        <dbReference type="EMBL" id="GGC97996.1"/>
    </source>
</evidence>
<keyword evidence="8" id="KW-0862">Zinc</keyword>
<comment type="pathway">
    <text evidence="1">Secondary metabolite metabolism; quinolate metabolism.</text>
</comment>
<dbReference type="EC" id="4.1.1.45" evidence="4"/>
<protein>
    <recommendedName>
        <fullName evidence="5">2-amino-3-carboxymuconate-6-semialdehyde decarboxylase</fullName>
        <ecNumber evidence="4">4.1.1.45</ecNumber>
    </recommendedName>
    <alternativeName>
        <fullName evidence="10">Picolinate carboxylase</fullName>
    </alternativeName>
</protein>
<keyword evidence="9" id="KW-0456">Lyase</keyword>
<evidence type="ECO:0000256" key="5">
    <source>
        <dbReference type="ARBA" id="ARBA00021214"/>
    </source>
</evidence>
<dbReference type="SUPFAM" id="SSF51556">
    <property type="entry name" value="Metallo-dependent hydrolases"/>
    <property type="match status" value="1"/>
</dbReference>
<comment type="caution">
    <text evidence="12">The sequence shown here is derived from an EMBL/GenBank/DDBJ whole genome shotgun (WGS) entry which is preliminary data.</text>
</comment>
<evidence type="ECO:0000256" key="1">
    <source>
        <dbReference type="ARBA" id="ARBA00005079"/>
    </source>
</evidence>
<dbReference type="Gene3D" id="3.20.20.140">
    <property type="entry name" value="Metal-dependent hydrolases"/>
    <property type="match status" value="1"/>
</dbReference>
<comment type="subunit">
    <text evidence="3">Monomer.</text>
</comment>
<dbReference type="EMBL" id="BMCJ01000006">
    <property type="protein sequence ID" value="GGC97996.1"/>
    <property type="molecule type" value="Genomic_DNA"/>
</dbReference>
<evidence type="ECO:0000313" key="13">
    <source>
        <dbReference type="Proteomes" id="UP000619534"/>
    </source>
</evidence>
<dbReference type="Pfam" id="PF04909">
    <property type="entry name" value="Amidohydro_2"/>
    <property type="match status" value="1"/>
</dbReference>
<keyword evidence="6" id="KW-0479">Metal-binding</keyword>
<accession>A0ABQ1PIR1</accession>
<keyword evidence="7" id="KW-0210">Decarboxylase</keyword>
<evidence type="ECO:0000256" key="8">
    <source>
        <dbReference type="ARBA" id="ARBA00022833"/>
    </source>
</evidence>
<dbReference type="PANTHER" id="PTHR21240">
    <property type="entry name" value="2-AMINO-3-CARBOXYLMUCONATE-6-SEMIALDEHYDE DECARBOXYLASE"/>
    <property type="match status" value="1"/>
</dbReference>
<reference evidence="13" key="1">
    <citation type="journal article" date="2019" name="Int. J. Syst. Evol. Microbiol.">
        <title>The Global Catalogue of Microorganisms (GCM) 10K type strain sequencing project: providing services to taxonomists for standard genome sequencing and annotation.</title>
        <authorList>
            <consortium name="The Broad Institute Genomics Platform"/>
            <consortium name="The Broad Institute Genome Sequencing Center for Infectious Disease"/>
            <person name="Wu L."/>
            <person name="Ma J."/>
        </authorList>
    </citation>
    <scope>NUCLEOTIDE SEQUENCE [LARGE SCALE GENOMIC DNA]</scope>
    <source>
        <strain evidence="13">CCM 7282</strain>
    </source>
</reference>
<evidence type="ECO:0000256" key="9">
    <source>
        <dbReference type="ARBA" id="ARBA00023239"/>
    </source>
</evidence>
<evidence type="ECO:0000256" key="3">
    <source>
        <dbReference type="ARBA" id="ARBA00011245"/>
    </source>
</evidence>
<dbReference type="InterPro" id="IPR032466">
    <property type="entry name" value="Metal_Hydrolase"/>
</dbReference>
<evidence type="ECO:0000256" key="10">
    <source>
        <dbReference type="ARBA" id="ARBA00031120"/>
    </source>
</evidence>
<comment type="similarity">
    <text evidence="2">Belongs to the metallo-dependent hydrolases superfamily. ACMSD family.</text>
</comment>
<proteinExistence type="inferred from homology"/>
<dbReference type="InterPro" id="IPR032465">
    <property type="entry name" value="ACMSD"/>
</dbReference>
<gene>
    <name evidence="12" type="ORF">GCM10007216_30980</name>
</gene>
<sequence>MLVSLFRNYEGWESSVVKPDLNIDFHTHIISEEFLNLAEKYGDDRWPVLEKTCDCGANIMIKGNKFREITDQTWDAEKRLSDMDKEGIDIQVLSPIPVTFSYWAGPEQGLEMARFQNDFIASVTREHPNRFIGLATVPLQDVDSAIKEMDRAVNELGLKGIEIGSNVNGKNLDDDSLERFFKAANDQEVPLFIHPWATLGKERMPRHNFMYMVGMPSETALAAGSIIMSGMLDRYPNLKLCFAHGGGSLPYLLPRMDKGWNVWPQIRKTEKPPSHYAKLLYYDSLVYDEDNLQFMIEKFGVDQIIAGSDYPFLLREAPSGEVVDRLSTLSDAEKGKILGLNALDFLNLNKEEYTKAVKEEFSTK</sequence>
<keyword evidence="13" id="KW-1185">Reference proteome</keyword>
<evidence type="ECO:0000256" key="7">
    <source>
        <dbReference type="ARBA" id="ARBA00022793"/>
    </source>
</evidence>
<organism evidence="12 13">
    <name type="scientific">Thalassobacillus devorans</name>
    <dbReference type="NCBI Taxonomy" id="279813"/>
    <lineage>
        <taxon>Bacteria</taxon>
        <taxon>Bacillati</taxon>
        <taxon>Bacillota</taxon>
        <taxon>Bacilli</taxon>
        <taxon>Bacillales</taxon>
        <taxon>Bacillaceae</taxon>
        <taxon>Thalassobacillus</taxon>
    </lineage>
</organism>
<dbReference type="Proteomes" id="UP000619534">
    <property type="component" value="Unassembled WGS sequence"/>
</dbReference>